<dbReference type="Gene3D" id="1.20.144.10">
    <property type="entry name" value="Phosphatidic acid phosphatase type 2/haloperoxidase"/>
    <property type="match status" value="1"/>
</dbReference>
<dbReference type="SUPFAM" id="SSF48317">
    <property type="entry name" value="Acid phosphatase/Vanadium-dependent haloperoxidase"/>
    <property type="match status" value="1"/>
</dbReference>
<dbReference type="Pfam" id="PF01569">
    <property type="entry name" value="PAP2"/>
    <property type="match status" value="1"/>
</dbReference>
<keyword evidence="4" id="KW-1185">Reference proteome</keyword>
<accession>A0ABW5YV00</accession>
<evidence type="ECO:0000313" key="4">
    <source>
        <dbReference type="Proteomes" id="UP001597509"/>
    </source>
</evidence>
<proteinExistence type="predicted"/>
<evidence type="ECO:0000259" key="2">
    <source>
        <dbReference type="SMART" id="SM00014"/>
    </source>
</evidence>
<feature type="transmembrane region" description="Helical" evidence="1">
    <location>
        <begin position="119"/>
        <end position="136"/>
    </location>
</feature>
<sequence>MRRFFSYLMLFYFLVFFLQESQAQQISSTYSDSTITKRSFIERIPYKELIVPVGLMSYGLIALESHFLIGQNKDLRDELRENIDRKFSVDDFSQYAGTASIFALDAFGIRAKHNLKQRLFAAAVSNAIMTATVMSIKNTGNVWRPDSSANNSFPSGHTATAFVGAELLWQEYKDRSIWYGVAGYAVAAGTGFFRMYNNKHWLSDVAMGAGIGILSTKIAYWMLPLIDQNKQSQSVTYMFIPGYNGKQLTIAGNIRF</sequence>
<dbReference type="CDD" id="cd03394">
    <property type="entry name" value="PAP2_like_5"/>
    <property type="match status" value="1"/>
</dbReference>
<reference evidence="4" key="1">
    <citation type="journal article" date="2019" name="Int. J. Syst. Evol. Microbiol.">
        <title>The Global Catalogue of Microorganisms (GCM) 10K type strain sequencing project: providing services to taxonomists for standard genome sequencing and annotation.</title>
        <authorList>
            <consortium name="The Broad Institute Genomics Platform"/>
            <consortium name="The Broad Institute Genome Sequencing Center for Infectious Disease"/>
            <person name="Wu L."/>
            <person name="Ma J."/>
        </authorList>
    </citation>
    <scope>NUCLEOTIDE SEQUENCE [LARGE SCALE GENOMIC DNA]</scope>
    <source>
        <strain evidence="4">KCTC 22209</strain>
    </source>
</reference>
<dbReference type="InterPro" id="IPR000326">
    <property type="entry name" value="PAP2/HPO"/>
</dbReference>
<keyword evidence="1" id="KW-0472">Membrane</keyword>
<keyword evidence="1" id="KW-1133">Transmembrane helix</keyword>
<gene>
    <name evidence="3" type="ORF">ACFS6I_09775</name>
</gene>
<organism evidence="3 4">
    <name type="scientific">Sphingobacterium anhuiense</name>
    <dbReference type="NCBI Taxonomy" id="493780"/>
    <lineage>
        <taxon>Bacteria</taxon>
        <taxon>Pseudomonadati</taxon>
        <taxon>Bacteroidota</taxon>
        <taxon>Sphingobacteriia</taxon>
        <taxon>Sphingobacteriales</taxon>
        <taxon>Sphingobacteriaceae</taxon>
        <taxon>Sphingobacterium</taxon>
    </lineage>
</organism>
<dbReference type="RefSeq" id="WP_380920025.1">
    <property type="nucleotide sequence ID" value="NZ_JBHUPE010000004.1"/>
</dbReference>
<comment type="caution">
    <text evidence="3">The sequence shown here is derived from an EMBL/GenBank/DDBJ whole genome shotgun (WGS) entry which is preliminary data.</text>
</comment>
<evidence type="ECO:0000313" key="3">
    <source>
        <dbReference type="EMBL" id="MFD2904212.1"/>
    </source>
</evidence>
<dbReference type="Proteomes" id="UP001597509">
    <property type="component" value="Unassembled WGS sequence"/>
</dbReference>
<keyword evidence="1" id="KW-0812">Transmembrane</keyword>
<dbReference type="SMART" id="SM00014">
    <property type="entry name" value="acidPPc"/>
    <property type="match status" value="1"/>
</dbReference>
<dbReference type="EMBL" id="JBHUPE010000004">
    <property type="protein sequence ID" value="MFD2904212.1"/>
    <property type="molecule type" value="Genomic_DNA"/>
</dbReference>
<name>A0ABW5YV00_9SPHI</name>
<protein>
    <submittedName>
        <fullName evidence="3">Phosphatase PAP2 family protein</fullName>
    </submittedName>
</protein>
<feature type="transmembrane region" description="Helical" evidence="1">
    <location>
        <begin position="205"/>
        <end position="223"/>
    </location>
</feature>
<feature type="domain" description="Phosphatidic acid phosphatase type 2/haloperoxidase" evidence="2">
    <location>
        <begin position="95"/>
        <end position="220"/>
    </location>
</feature>
<evidence type="ECO:0000256" key="1">
    <source>
        <dbReference type="SAM" id="Phobius"/>
    </source>
</evidence>
<feature type="transmembrane region" description="Helical" evidence="1">
    <location>
        <begin position="176"/>
        <end position="193"/>
    </location>
</feature>
<dbReference type="InterPro" id="IPR036938">
    <property type="entry name" value="PAP2/HPO_sf"/>
</dbReference>